<dbReference type="InterPro" id="IPR010836">
    <property type="entry name" value="SapC"/>
</dbReference>
<sequence>MPNTVLLNNVDHKDLRVITERGAQYGDNVSFALTFPSEFRALQSHYPIVFRKNGDGSSFEAIALLGFVEGENLFLEQNRWDATYIPLTVDRLPFLIGRDGEELMIHVDLDHPRVHKGGEAGEPVFLQYGGNTEYLEGVSQKLKDIHEGLQRNGAFMAALLSLELLEPFVLDIQLNDGSQNRLAGFYTINEDRLAGLDGATLERLNANGYLQAIYMVVASLNNFRSLIDRKNRRNAIDL</sequence>
<accession>A0A4Y9SCS9</accession>
<comment type="caution">
    <text evidence="1">The sequence shown here is derived from an EMBL/GenBank/DDBJ whole genome shotgun (WGS) entry which is preliminary data.</text>
</comment>
<dbReference type="AlphaFoldDB" id="A0A4Y9SCS9"/>
<dbReference type="OrthoDB" id="8888710at2"/>
<name>A0A4Y9SCS9_9BURK</name>
<dbReference type="RefSeq" id="WP_135207146.1">
    <property type="nucleotide sequence ID" value="NZ_SPVF01000132.1"/>
</dbReference>
<dbReference type="EMBL" id="SPVF01000132">
    <property type="protein sequence ID" value="TFW20369.1"/>
    <property type="molecule type" value="Genomic_DNA"/>
</dbReference>
<protein>
    <submittedName>
        <fullName evidence="1">Peptidase</fullName>
    </submittedName>
</protein>
<dbReference type="Proteomes" id="UP000298438">
    <property type="component" value="Unassembled WGS sequence"/>
</dbReference>
<gene>
    <name evidence="1" type="ORF">E4L96_10375</name>
</gene>
<organism evidence="1 2">
    <name type="scientific">Zemynaea arenosa</name>
    <dbReference type="NCBI Taxonomy" id="2561931"/>
    <lineage>
        <taxon>Bacteria</taxon>
        <taxon>Pseudomonadati</taxon>
        <taxon>Pseudomonadota</taxon>
        <taxon>Betaproteobacteria</taxon>
        <taxon>Burkholderiales</taxon>
        <taxon>Oxalobacteraceae</taxon>
        <taxon>Telluria group</taxon>
        <taxon>Zemynaea</taxon>
    </lineage>
</organism>
<reference evidence="1 2" key="1">
    <citation type="submission" date="2019-03" db="EMBL/GenBank/DDBJ databases">
        <title>Draft Genome Sequence of Massilia arenosa sp. nov., a Novel Massilia Species Isolated from a Sandy-loam Maize Soil.</title>
        <authorList>
            <person name="Raths R."/>
            <person name="Peta V."/>
            <person name="Bucking H."/>
        </authorList>
    </citation>
    <scope>NUCLEOTIDE SEQUENCE [LARGE SCALE GENOMIC DNA]</scope>
    <source>
        <strain evidence="1 2">MC02</strain>
    </source>
</reference>
<dbReference type="Pfam" id="PF07277">
    <property type="entry name" value="SapC"/>
    <property type="match status" value="1"/>
</dbReference>
<evidence type="ECO:0000313" key="2">
    <source>
        <dbReference type="Proteomes" id="UP000298438"/>
    </source>
</evidence>
<proteinExistence type="predicted"/>
<evidence type="ECO:0000313" key="1">
    <source>
        <dbReference type="EMBL" id="TFW20369.1"/>
    </source>
</evidence>
<keyword evidence="2" id="KW-1185">Reference proteome</keyword>